<organism evidence="4 5">
    <name type="scientific">Leptosia nina</name>
    <dbReference type="NCBI Taxonomy" id="320188"/>
    <lineage>
        <taxon>Eukaryota</taxon>
        <taxon>Metazoa</taxon>
        <taxon>Ecdysozoa</taxon>
        <taxon>Arthropoda</taxon>
        <taxon>Hexapoda</taxon>
        <taxon>Insecta</taxon>
        <taxon>Pterygota</taxon>
        <taxon>Neoptera</taxon>
        <taxon>Endopterygota</taxon>
        <taxon>Lepidoptera</taxon>
        <taxon>Glossata</taxon>
        <taxon>Ditrysia</taxon>
        <taxon>Papilionoidea</taxon>
        <taxon>Pieridae</taxon>
        <taxon>Pierinae</taxon>
        <taxon>Leptosia</taxon>
    </lineage>
</organism>
<evidence type="ECO:0000313" key="4">
    <source>
        <dbReference type="EMBL" id="CAK1540105.1"/>
    </source>
</evidence>
<keyword evidence="3" id="KW-0732">Signal</keyword>
<evidence type="ECO:0000313" key="5">
    <source>
        <dbReference type="Proteomes" id="UP001497472"/>
    </source>
</evidence>
<name>A0AAV1IVG4_9NEOP</name>
<sequence>MVTAKVYTKLLLCFLFDNVFALTFPGPRVYVVTPAAPRPFQRNHDNQAPFYYQNWMRRMDSDENITSTTTTASPKVKTPDLIFAEFDKDATMKKSIRKLLEQERIPIKTPSTTVQPIYVADEKTKAPGVNNYGLPLSSVVKDNEENHNTNFQTDYVSMYNDLYNAPVPVYKPTTTTTTTTQPPPAEPATSTTTENPINVENIWHIIDSEKLNQYSGNWDEAPVPSHEYTSDDTNNGEDGVSDDIQTKDLEDTNPSQNNKEEEAPVGDNFALPGFASNPGNGAENESRAIRTEQNIRFPYVNLKPFQMKNLKKPMLDLLTSSKKGNNLYTNLDNFFDTKNPDKGEAQDVSAYAMNQPIDRYNPAQPYLPQAYSSKSKQTNSSPPKATASLVPPPPPPVKGNNFPSPISYESFPPYAPSAPGFIQSPSFPPSPSLPPSSAPAPAPAPMQPPPVILPPNDTPIDTYSGPSVDDDGPPDVVYRYNRPTPPPTPQFLPTIAPISPPLKGYSYDKPPMSDDGMSMDNSQDFKGYQYNKPPQSAPSPPDTYDFPSSHDSSGPSYGPSDSIPDHHDSDYADMPFQKNPGHAYGDDTKDAGMMPPPDKPDLYGAPPDHDFPGDFKFPLGFDHHHPYLEHHEHTTTTEMPRVNRFSYYYLGKKLYYLPLYFSVYFIVYVGALIIKAVLRHKIVYPNSWRPNTTTATFFSKRSIDDFLSHDNMHELTGRVTHAIATAAEKYMKGKRKLE</sequence>
<gene>
    <name evidence="4" type="ORF">LNINA_LOCUS186</name>
</gene>
<feature type="region of interest" description="Disordered" evidence="1">
    <location>
        <begin position="359"/>
        <end position="599"/>
    </location>
</feature>
<proteinExistence type="predicted"/>
<protein>
    <submittedName>
        <fullName evidence="4">Uncharacterized protein</fullName>
    </submittedName>
</protein>
<feature type="region of interest" description="Disordered" evidence="1">
    <location>
        <begin position="215"/>
        <end position="286"/>
    </location>
</feature>
<feature type="compositionally biased region" description="Polar residues" evidence="1">
    <location>
        <begin position="370"/>
        <end position="381"/>
    </location>
</feature>
<feature type="signal peptide" evidence="3">
    <location>
        <begin position="1"/>
        <end position="21"/>
    </location>
</feature>
<evidence type="ECO:0000256" key="3">
    <source>
        <dbReference type="SAM" id="SignalP"/>
    </source>
</evidence>
<dbReference type="AlphaFoldDB" id="A0AAV1IVG4"/>
<keyword evidence="5" id="KW-1185">Reference proteome</keyword>
<evidence type="ECO:0000256" key="1">
    <source>
        <dbReference type="SAM" id="MobiDB-lite"/>
    </source>
</evidence>
<feature type="compositionally biased region" description="Pro residues" evidence="1">
    <location>
        <begin position="426"/>
        <end position="457"/>
    </location>
</feature>
<accession>A0AAV1IVG4</accession>
<evidence type="ECO:0000256" key="2">
    <source>
        <dbReference type="SAM" id="Phobius"/>
    </source>
</evidence>
<dbReference type="Proteomes" id="UP001497472">
    <property type="component" value="Unassembled WGS sequence"/>
</dbReference>
<feature type="transmembrane region" description="Helical" evidence="2">
    <location>
        <begin position="654"/>
        <end position="678"/>
    </location>
</feature>
<keyword evidence="2" id="KW-1133">Transmembrane helix</keyword>
<feature type="region of interest" description="Disordered" evidence="1">
    <location>
        <begin position="170"/>
        <end position="196"/>
    </location>
</feature>
<keyword evidence="2" id="KW-0472">Membrane</keyword>
<reference evidence="4 5" key="1">
    <citation type="submission" date="2023-11" db="EMBL/GenBank/DDBJ databases">
        <authorList>
            <person name="Okamura Y."/>
        </authorList>
    </citation>
    <scope>NUCLEOTIDE SEQUENCE [LARGE SCALE GENOMIC DNA]</scope>
</reference>
<feature type="chain" id="PRO_5043639975" evidence="3">
    <location>
        <begin position="22"/>
        <end position="738"/>
    </location>
</feature>
<dbReference type="EMBL" id="CAVLEF010000001">
    <property type="protein sequence ID" value="CAK1540105.1"/>
    <property type="molecule type" value="Genomic_DNA"/>
</dbReference>
<comment type="caution">
    <text evidence="4">The sequence shown here is derived from an EMBL/GenBank/DDBJ whole genome shotgun (WGS) entry which is preliminary data.</text>
</comment>
<keyword evidence="2" id="KW-0812">Transmembrane</keyword>
<feature type="compositionally biased region" description="Low complexity" evidence="1">
    <location>
        <begin position="545"/>
        <end position="562"/>
    </location>
</feature>